<feature type="compositionally biased region" description="Basic and acidic residues" evidence="1">
    <location>
        <begin position="206"/>
        <end position="217"/>
    </location>
</feature>
<dbReference type="CDD" id="cd00167">
    <property type="entry name" value="SANT"/>
    <property type="match status" value="1"/>
</dbReference>
<dbReference type="Pfam" id="PF15963">
    <property type="entry name" value="Myb_DNA-bind_7"/>
    <property type="match status" value="1"/>
</dbReference>
<protein>
    <recommendedName>
        <fullName evidence="2">Myb-like domain-containing protein</fullName>
    </recommendedName>
</protein>
<accession>A0A8C3BYX8</accession>
<keyword evidence="4" id="KW-1185">Reference proteome</keyword>
<feature type="domain" description="Myb-like" evidence="2">
    <location>
        <begin position="290"/>
        <end position="338"/>
    </location>
</feature>
<sequence>MPTQRRKRISTTPNLTKPRAGPSSVQCSASKPQRRALQAPDGSASVQKDSSASEKSSTECSLKSPMLPEKKTPVPQVPQFSPLKKSVNKEQTASVAAQKNDDTLPKNLPSPLKERPTQETSVTKEEKLPTKPAPAKEKRICSDRERILKARKLREMLREELKKERMKQLKHRPPIIEGRSPPDRSKMTMRDLIYYLPENNPMKSSLVEEKKTEKNSEDEKEEAENGENSQDGPLLVPRVKVAEDGSIILDEESLTVEVLRTKGPCVVEENDPIFERGSTTTYSSFRKSFYTKPWSNKETDMFFLAISMVGTDFSLIGRLFPHRARSEIKNKFKREERANGWRIDKAFKEKRPFDFELFAQLLEKVLADEEKRKKKTVRNQKPKEKKPPRPRQKPKGISKECLSALKSSGQHYHFLRQPIPMLDHLLSREILQNIQSKHPLVQFEIISSFPTYPCNR</sequence>
<reference evidence="3" key="2">
    <citation type="submission" date="2025-08" db="UniProtKB">
        <authorList>
            <consortium name="Ensembl"/>
        </authorList>
    </citation>
    <scope>IDENTIFICATION</scope>
</reference>
<proteinExistence type="predicted"/>
<evidence type="ECO:0000313" key="4">
    <source>
        <dbReference type="Proteomes" id="UP000694556"/>
    </source>
</evidence>
<evidence type="ECO:0000259" key="2">
    <source>
        <dbReference type="SMART" id="SM00717"/>
    </source>
</evidence>
<dbReference type="AlphaFoldDB" id="A0A8C3BYX8"/>
<dbReference type="InterPro" id="IPR039467">
    <property type="entry name" value="TFIIIB_B''_Myb"/>
</dbReference>
<feature type="region of interest" description="Disordered" evidence="1">
    <location>
        <begin position="163"/>
        <end position="184"/>
    </location>
</feature>
<feature type="compositionally biased region" description="Low complexity" evidence="1">
    <location>
        <begin position="45"/>
        <end position="61"/>
    </location>
</feature>
<reference evidence="3" key="1">
    <citation type="submission" date="2018-09" db="EMBL/GenBank/DDBJ databases">
        <title>Common duck and Muscovy duck high density SNP chip.</title>
        <authorList>
            <person name="Vignal A."/>
            <person name="Thebault N."/>
            <person name="Warren W.C."/>
        </authorList>
    </citation>
    <scope>NUCLEOTIDE SEQUENCE [LARGE SCALE GENOMIC DNA]</scope>
</reference>
<dbReference type="InterPro" id="IPR009057">
    <property type="entry name" value="Homeodomain-like_sf"/>
</dbReference>
<reference evidence="3" key="3">
    <citation type="submission" date="2025-09" db="UniProtKB">
        <authorList>
            <consortium name="Ensembl"/>
        </authorList>
    </citation>
    <scope>IDENTIFICATION</scope>
</reference>
<dbReference type="SUPFAM" id="SSF46689">
    <property type="entry name" value="Homeodomain-like"/>
    <property type="match status" value="1"/>
</dbReference>
<dbReference type="GO" id="GO:0000126">
    <property type="term" value="C:transcription factor TFIIIB complex"/>
    <property type="evidence" value="ECO:0007669"/>
    <property type="project" value="TreeGrafter"/>
</dbReference>
<feature type="region of interest" description="Disordered" evidence="1">
    <location>
        <begin position="203"/>
        <end position="235"/>
    </location>
</feature>
<evidence type="ECO:0000313" key="3">
    <source>
        <dbReference type="Ensembl" id="ENSCMMP00000012053.1"/>
    </source>
</evidence>
<feature type="region of interest" description="Disordered" evidence="1">
    <location>
        <begin position="371"/>
        <end position="397"/>
    </location>
</feature>
<dbReference type="InterPro" id="IPR001005">
    <property type="entry name" value="SANT/Myb"/>
</dbReference>
<dbReference type="PANTHER" id="PTHR22929">
    <property type="entry name" value="RNA POLYMERASE III TRANSCRIPTION INITIATION FACTOR B"/>
    <property type="match status" value="1"/>
</dbReference>
<organism evidence="3 4">
    <name type="scientific">Cairina moschata</name>
    <name type="common">Muscovy duck</name>
    <dbReference type="NCBI Taxonomy" id="8855"/>
    <lineage>
        <taxon>Eukaryota</taxon>
        <taxon>Metazoa</taxon>
        <taxon>Chordata</taxon>
        <taxon>Craniata</taxon>
        <taxon>Vertebrata</taxon>
        <taxon>Euteleostomi</taxon>
        <taxon>Archelosauria</taxon>
        <taxon>Archosauria</taxon>
        <taxon>Dinosauria</taxon>
        <taxon>Saurischia</taxon>
        <taxon>Theropoda</taxon>
        <taxon>Coelurosauria</taxon>
        <taxon>Aves</taxon>
        <taxon>Neognathae</taxon>
        <taxon>Galloanserae</taxon>
        <taxon>Anseriformes</taxon>
        <taxon>Anatidae</taxon>
        <taxon>Anatinae</taxon>
        <taxon>Cairina</taxon>
    </lineage>
</organism>
<dbReference type="GO" id="GO:0070898">
    <property type="term" value="P:RNA polymerase III preinitiation complex assembly"/>
    <property type="evidence" value="ECO:0007669"/>
    <property type="project" value="TreeGrafter"/>
</dbReference>
<dbReference type="SMART" id="SM00717">
    <property type="entry name" value="SANT"/>
    <property type="match status" value="1"/>
</dbReference>
<evidence type="ECO:0000256" key="1">
    <source>
        <dbReference type="SAM" id="MobiDB-lite"/>
    </source>
</evidence>
<feature type="region of interest" description="Disordered" evidence="1">
    <location>
        <begin position="1"/>
        <end position="143"/>
    </location>
</feature>
<dbReference type="Gene3D" id="1.10.10.60">
    <property type="entry name" value="Homeodomain-like"/>
    <property type="match status" value="1"/>
</dbReference>
<dbReference type="Proteomes" id="UP000694556">
    <property type="component" value="Chromosome Z"/>
</dbReference>
<name>A0A8C3BYX8_CAIMO</name>
<dbReference type="Ensembl" id="ENSCMMT00000013254.1">
    <property type="protein sequence ID" value="ENSCMMP00000012053.1"/>
    <property type="gene ID" value="ENSCMMG00000007605.1"/>
</dbReference>
<feature type="compositionally biased region" description="Basic and acidic residues" evidence="1">
    <location>
        <begin position="112"/>
        <end position="143"/>
    </location>
</feature>
<dbReference type="PANTHER" id="PTHR22929:SF0">
    <property type="entry name" value="TRANSCRIPTION FACTOR TFIIIB COMPONENT B'' HOMOLOG"/>
    <property type="match status" value="1"/>
</dbReference>
<dbReference type="GO" id="GO:0001156">
    <property type="term" value="F:TFIIIC-class transcription factor complex binding"/>
    <property type="evidence" value="ECO:0007669"/>
    <property type="project" value="TreeGrafter"/>
</dbReference>